<organism evidence="1 2">
    <name type="scientific">Leptospirillum ferrodiazotrophum</name>
    <dbReference type="NCBI Taxonomy" id="412449"/>
    <lineage>
        <taxon>Bacteria</taxon>
        <taxon>Pseudomonadati</taxon>
        <taxon>Nitrospirota</taxon>
        <taxon>Nitrospiria</taxon>
        <taxon>Nitrospirales</taxon>
        <taxon>Nitrospiraceae</taxon>
        <taxon>Leptospirillum</taxon>
    </lineage>
</organism>
<protein>
    <submittedName>
        <fullName evidence="1">Uncharacterized protein</fullName>
    </submittedName>
</protein>
<keyword evidence="2" id="KW-1185">Reference proteome</keyword>
<dbReference type="Proteomes" id="UP000009374">
    <property type="component" value="Unassembled WGS sequence"/>
</dbReference>
<gene>
    <name evidence="1" type="ORF">UBAL3_79160008</name>
</gene>
<sequence length="92" mass="10156">MTIRSFSRSHMLILLRTSPDDRLREVIASIPPDEDPAILVYLEGALDSPCPPLIFPQNTYALDPKTPAGITSITQEDLLGLIHTHPKTLVLP</sequence>
<dbReference type="EMBL" id="GG693863">
    <property type="protein sequence ID" value="EES53381.1"/>
    <property type="molecule type" value="Genomic_DNA"/>
</dbReference>
<accession>C6HVG3</accession>
<dbReference type="AlphaFoldDB" id="C6HVG3"/>
<name>C6HVG3_9BACT</name>
<proteinExistence type="predicted"/>
<reference evidence="1 2" key="1">
    <citation type="journal article" date="2009" name="Appl. Environ. Microbiol.">
        <title>Community genomic and proteomic analyses of chemoautotrophic iron-oxidizing "Leptospirillum rubarum" (Group II) and "Leptospirillum ferrodiazotrophum" (Group III) bacteria in acid mine drainage biofilms.</title>
        <authorList>
            <person name="Goltsman D.S."/>
            <person name="Denef V.J."/>
            <person name="Singer S.W."/>
            <person name="VerBerkmoes N.C."/>
            <person name="Lefsrud M."/>
            <person name="Mueller R.S."/>
            <person name="Dick G.J."/>
            <person name="Sun C.L."/>
            <person name="Wheeler K.E."/>
            <person name="Zemla A."/>
            <person name="Baker B.J."/>
            <person name="Hauser L."/>
            <person name="Land M."/>
            <person name="Shah M.B."/>
            <person name="Thelen M.P."/>
            <person name="Hettich R.L."/>
            <person name="Banfield J.F."/>
        </authorList>
    </citation>
    <scope>NUCLEOTIDE SEQUENCE [LARGE SCALE GENOMIC DNA]</scope>
</reference>
<evidence type="ECO:0000313" key="1">
    <source>
        <dbReference type="EMBL" id="EES53381.1"/>
    </source>
</evidence>
<evidence type="ECO:0000313" key="2">
    <source>
        <dbReference type="Proteomes" id="UP000009374"/>
    </source>
</evidence>